<comment type="caution">
    <text evidence="17">The sequence shown here is derived from an EMBL/GenBank/DDBJ whole genome shotgun (WGS) entry which is preliminary data.</text>
</comment>
<name>A0AAE0HYJ1_9PEZI</name>
<dbReference type="Gene3D" id="3.20.20.80">
    <property type="entry name" value="Glycosidases"/>
    <property type="match status" value="1"/>
</dbReference>
<dbReference type="PANTHER" id="PTHR34142:SF5">
    <property type="entry name" value="CBM1 DOMAIN-CONTAINING PROTEIN"/>
    <property type="match status" value="1"/>
</dbReference>
<evidence type="ECO:0000256" key="3">
    <source>
        <dbReference type="ARBA" id="ARBA00012601"/>
    </source>
</evidence>
<dbReference type="Pfam" id="PF00150">
    <property type="entry name" value="Cellulase"/>
    <property type="match status" value="1"/>
</dbReference>
<feature type="region of interest" description="Disordered" evidence="14">
    <location>
        <begin position="352"/>
        <end position="402"/>
    </location>
</feature>
<evidence type="ECO:0000256" key="10">
    <source>
        <dbReference type="ARBA" id="ARBA00023326"/>
    </source>
</evidence>
<keyword evidence="8" id="KW-0873">Pyrrolidone carboxylic acid</keyword>
<dbReference type="PROSITE" id="PS00659">
    <property type="entry name" value="GLYCOSYL_HYDROL_F5"/>
    <property type="match status" value="1"/>
</dbReference>
<evidence type="ECO:0000313" key="18">
    <source>
        <dbReference type="Proteomes" id="UP001283341"/>
    </source>
</evidence>
<comment type="function">
    <text evidence="11">Endoglucanase (EG) that cleaves the internal beta-1,4-glucosidic bonds in cellulose. The degradation of cellulose involves an interplay between different cellulolytic enzymes. Hydrolysis starts with EGs, which cut internal glycosidic linkages to reduce the polymerization degree of the substrate and creates new chain ends for exocellobiohydrolases (CBHs). The CBH release the disaccharide cellobiose from the non-reducing end of the cellulose polymer chain. Finally, beta-1,4-glucosidases hydrolyze the cellobiose and other short cello-oligosaccharides into glucose units.</text>
</comment>
<dbReference type="PANTHER" id="PTHR34142">
    <property type="entry name" value="ENDO-BETA-1,4-GLUCANASE A"/>
    <property type="match status" value="1"/>
</dbReference>
<keyword evidence="5 13" id="KW-0378">Hydrolase</keyword>
<feature type="chain" id="PRO_5042089789" description="Endoglucanase EG-II" evidence="15">
    <location>
        <begin position="19"/>
        <end position="429"/>
    </location>
</feature>
<comment type="similarity">
    <text evidence="2 13">Belongs to the glycosyl hydrolase 5 (cellulase A) family.</text>
</comment>
<evidence type="ECO:0000256" key="12">
    <source>
        <dbReference type="ARBA" id="ARBA00074271"/>
    </source>
</evidence>
<reference evidence="17" key="1">
    <citation type="journal article" date="2023" name="Mol. Phylogenet. Evol.">
        <title>Genome-scale phylogeny and comparative genomics of the fungal order Sordariales.</title>
        <authorList>
            <person name="Hensen N."/>
            <person name="Bonometti L."/>
            <person name="Westerberg I."/>
            <person name="Brannstrom I.O."/>
            <person name="Guillou S."/>
            <person name="Cros-Aarteil S."/>
            <person name="Calhoun S."/>
            <person name="Haridas S."/>
            <person name="Kuo A."/>
            <person name="Mondo S."/>
            <person name="Pangilinan J."/>
            <person name="Riley R."/>
            <person name="LaButti K."/>
            <person name="Andreopoulos B."/>
            <person name="Lipzen A."/>
            <person name="Chen C."/>
            <person name="Yan M."/>
            <person name="Daum C."/>
            <person name="Ng V."/>
            <person name="Clum A."/>
            <person name="Steindorff A."/>
            <person name="Ohm R.A."/>
            <person name="Martin F."/>
            <person name="Silar P."/>
            <person name="Natvig D.O."/>
            <person name="Lalanne C."/>
            <person name="Gautier V."/>
            <person name="Ament-Velasquez S.L."/>
            <person name="Kruys A."/>
            <person name="Hutchinson M.I."/>
            <person name="Powell A.J."/>
            <person name="Barry K."/>
            <person name="Miller A.N."/>
            <person name="Grigoriev I.V."/>
            <person name="Debuchy R."/>
            <person name="Gladieux P."/>
            <person name="Hiltunen Thoren M."/>
            <person name="Johannesson H."/>
        </authorList>
    </citation>
    <scope>NUCLEOTIDE SEQUENCE</scope>
    <source>
        <strain evidence="17">CBS 118394</strain>
    </source>
</reference>
<dbReference type="InterPro" id="IPR018087">
    <property type="entry name" value="Glyco_hydro_5_CS"/>
</dbReference>
<evidence type="ECO:0000256" key="2">
    <source>
        <dbReference type="ARBA" id="ARBA00005641"/>
    </source>
</evidence>
<dbReference type="InterPro" id="IPR017853">
    <property type="entry name" value="GH"/>
</dbReference>
<accession>A0AAE0HYJ1</accession>
<feature type="signal peptide" evidence="15">
    <location>
        <begin position="1"/>
        <end position="18"/>
    </location>
</feature>
<dbReference type="EC" id="3.2.1.4" evidence="3"/>
<keyword evidence="9 13" id="KW-0326">Glycosidase</keyword>
<evidence type="ECO:0000256" key="5">
    <source>
        <dbReference type="ARBA" id="ARBA00022801"/>
    </source>
</evidence>
<dbReference type="GO" id="GO:0008810">
    <property type="term" value="F:cellulase activity"/>
    <property type="evidence" value="ECO:0007669"/>
    <property type="project" value="UniProtKB-EC"/>
</dbReference>
<reference evidence="17" key="2">
    <citation type="submission" date="2023-06" db="EMBL/GenBank/DDBJ databases">
        <authorList>
            <consortium name="Lawrence Berkeley National Laboratory"/>
            <person name="Haridas S."/>
            <person name="Hensen N."/>
            <person name="Bonometti L."/>
            <person name="Westerberg I."/>
            <person name="Brannstrom I.O."/>
            <person name="Guillou S."/>
            <person name="Cros-Aarteil S."/>
            <person name="Calhoun S."/>
            <person name="Kuo A."/>
            <person name="Mondo S."/>
            <person name="Pangilinan J."/>
            <person name="Riley R."/>
            <person name="Labutti K."/>
            <person name="Andreopoulos B."/>
            <person name="Lipzen A."/>
            <person name="Chen C."/>
            <person name="Yanf M."/>
            <person name="Daum C."/>
            <person name="Ng V."/>
            <person name="Clum A."/>
            <person name="Steindorff A."/>
            <person name="Ohm R."/>
            <person name="Martin F."/>
            <person name="Silar P."/>
            <person name="Natvig D."/>
            <person name="Lalanne C."/>
            <person name="Gautier V."/>
            <person name="Ament-Velasquez S.L."/>
            <person name="Kruys A."/>
            <person name="Hutchinson M.I."/>
            <person name="Powell A.J."/>
            <person name="Barry K."/>
            <person name="Miller A.N."/>
            <person name="Grigoriev I.V."/>
            <person name="Debuchy R."/>
            <person name="Gladieux P."/>
            <person name="Thoren M.H."/>
            <person name="Johannesson H."/>
        </authorList>
    </citation>
    <scope>NUCLEOTIDE SEQUENCE</scope>
    <source>
        <strain evidence="17">CBS 118394</strain>
    </source>
</reference>
<dbReference type="Proteomes" id="UP001283341">
    <property type="component" value="Unassembled WGS sequence"/>
</dbReference>
<evidence type="ECO:0000256" key="6">
    <source>
        <dbReference type="ARBA" id="ARBA00023001"/>
    </source>
</evidence>
<evidence type="ECO:0000256" key="9">
    <source>
        <dbReference type="ARBA" id="ARBA00023295"/>
    </source>
</evidence>
<gene>
    <name evidence="17" type="ORF">B0H66DRAFT_375830</name>
</gene>
<dbReference type="EMBL" id="JAUEDM010000007">
    <property type="protein sequence ID" value="KAK3314301.1"/>
    <property type="molecule type" value="Genomic_DNA"/>
</dbReference>
<evidence type="ECO:0000256" key="15">
    <source>
        <dbReference type="SAM" id="SignalP"/>
    </source>
</evidence>
<dbReference type="SUPFAM" id="SSF51445">
    <property type="entry name" value="(Trans)glycosidases"/>
    <property type="match status" value="1"/>
</dbReference>
<dbReference type="FunFam" id="3.20.20.80:FF:000124">
    <property type="entry name" value="Exported cellulase"/>
    <property type="match status" value="1"/>
</dbReference>
<feature type="compositionally biased region" description="Low complexity" evidence="14">
    <location>
        <begin position="352"/>
        <end position="399"/>
    </location>
</feature>
<feature type="domain" description="Glycoside hydrolase family 5" evidence="16">
    <location>
        <begin position="60"/>
        <end position="310"/>
    </location>
</feature>
<evidence type="ECO:0000256" key="11">
    <source>
        <dbReference type="ARBA" id="ARBA00059691"/>
    </source>
</evidence>
<keyword evidence="18" id="KW-1185">Reference proteome</keyword>
<dbReference type="InterPro" id="IPR001547">
    <property type="entry name" value="Glyco_hydro_5"/>
</dbReference>
<evidence type="ECO:0000256" key="7">
    <source>
        <dbReference type="ARBA" id="ARBA00023277"/>
    </source>
</evidence>
<comment type="catalytic activity">
    <reaction evidence="1">
        <text>Endohydrolysis of (1-&gt;4)-beta-D-glucosidic linkages in cellulose, lichenin and cereal beta-D-glucans.</text>
        <dbReference type="EC" id="3.2.1.4"/>
    </reaction>
</comment>
<evidence type="ECO:0000256" key="4">
    <source>
        <dbReference type="ARBA" id="ARBA00022729"/>
    </source>
</evidence>
<dbReference type="AlphaFoldDB" id="A0AAE0HYJ1"/>
<protein>
    <recommendedName>
        <fullName evidence="12">Endoglucanase EG-II</fullName>
        <ecNumber evidence="3">3.2.1.4</ecNumber>
    </recommendedName>
</protein>
<keyword evidence="10" id="KW-0624">Polysaccharide degradation</keyword>
<keyword evidence="6" id="KW-0136">Cellulose degradation</keyword>
<dbReference type="GO" id="GO:0030245">
    <property type="term" value="P:cellulose catabolic process"/>
    <property type="evidence" value="ECO:0007669"/>
    <property type="project" value="UniProtKB-KW"/>
</dbReference>
<evidence type="ECO:0000256" key="1">
    <source>
        <dbReference type="ARBA" id="ARBA00000966"/>
    </source>
</evidence>
<evidence type="ECO:0000256" key="8">
    <source>
        <dbReference type="ARBA" id="ARBA00023283"/>
    </source>
</evidence>
<evidence type="ECO:0000256" key="13">
    <source>
        <dbReference type="RuleBase" id="RU361153"/>
    </source>
</evidence>
<evidence type="ECO:0000256" key="14">
    <source>
        <dbReference type="SAM" id="MobiDB-lite"/>
    </source>
</evidence>
<organism evidence="17 18">
    <name type="scientific">Apodospora peruviana</name>
    <dbReference type="NCBI Taxonomy" id="516989"/>
    <lineage>
        <taxon>Eukaryota</taxon>
        <taxon>Fungi</taxon>
        <taxon>Dikarya</taxon>
        <taxon>Ascomycota</taxon>
        <taxon>Pezizomycotina</taxon>
        <taxon>Sordariomycetes</taxon>
        <taxon>Sordariomycetidae</taxon>
        <taxon>Sordariales</taxon>
        <taxon>Lasiosphaeriaceae</taxon>
        <taxon>Apodospora</taxon>
    </lineage>
</organism>
<evidence type="ECO:0000259" key="16">
    <source>
        <dbReference type="Pfam" id="PF00150"/>
    </source>
</evidence>
<keyword evidence="4 15" id="KW-0732">Signal</keyword>
<proteinExistence type="inferred from homology"/>
<keyword evidence="7" id="KW-0119">Carbohydrate metabolism</keyword>
<evidence type="ECO:0000313" key="17">
    <source>
        <dbReference type="EMBL" id="KAK3314301.1"/>
    </source>
</evidence>
<sequence>MFASTLVSFALLVWLAAAKVQFLGMGIAGGDFGCEIDGSCPTSSTQLPLSSFGMGGGDGPGQMTHFVEDDGMNIFRLPISWQFLVNNKLGGDLDVTNLAKYDKLVQACLATGANCMIDIHNFARWNGGIIGQGGPTDDQFVSLWTQLATKYAASERIVFELMNEPHHLDVQLWAATCQKVITAIRNAGAVTQMILLPGSNFDSAATLATEEGGAAALMALTNPDGSTDNLLLDIHKYLDVDNSGTHAECVTNNTEAFGQVAEFLRKAGRKGIVSETGAAPNGPDCMTRFCEQNAFINRNSDVFIGLVAWAAGSFDTSYILSLTPNRNGGKFVNNALGAQCVVGTWKETSEDVSSSSISTGSTPVSGTITSSATTTTSPVTTTTTGSSGTQASGSSSLTAPTTTHSGAWTMTVSLGREMAILLIGLVLAV</sequence>